<protein>
    <submittedName>
        <fullName evidence="2">Uncharacterized protein</fullName>
    </submittedName>
</protein>
<sequence length="51" mass="5816">MKAIQKQLGRARKQTASDTYAHVTKKLSRDTADRFNKFAPENSRPQSVPKL</sequence>
<gene>
    <name evidence="2" type="ORF">GCM10010912_16390</name>
</gene>
<evidence type="ECO:0000256" key="1">
    <source>
        <dbReference type="SAM" id="MobiDB-lite"/>
    </source>
</evidence>
<feature type="region of interest" description="Disordered" evidence="1">
    <location>
        <begin position="1"/>
        <end position="51"/>
    </location>
</feature>
<proteinExistence type="predicted"/>
<accession>A0A917FEK7</accession>
<dbReference type="EMBL" id="BMKR01000005">
    <property type="protein sequence ID" value="GGF71994.1"/>
    <property type="molecule type" value="Genomic_DNA"/>
</dbReference>
<organism evidence="2 3">
    <name type="scientific">Paenibacillus albidus</name>
    <dbReference type="NCBI Taxonomy" id="2041023"/>
    <lineage>
        <taxon>Bacteria</taxon>
        <taxon>Bacillati</taxon>
        <taxon>Bacillota</taxon>
        <taxon>Bacilli</taxon>
        <taxon>Bacillales</taxon>
        <taxon>Paenibacillaceae</taxon>
        <taxon>Paenibacillus</taxon>
    </lineage>
</organism>
<evidence type="ECO:0000313" key="3">
    <source>
        <dbReference type="Proteomes" id="UP000637643"/>
    </source>
</evidence>
<dbReference type="AlphaFoldDB" id="A0A917FEK7"/>
<feature type="compositionally biased region" description="Basic and acidic residues" evidence="1">
    <location>
        <begin position="27"/>
        <end position="36"/>
    </location>
</feature>
<name>A0A917FEK7_9BACL</name>
<reference evidence="2" key="1">
    <citation type="journal article" date="2014" name="Int. J. Syst. Evol. Microbiol.">
        <title>Complete genome sequence of Corynebacterium casei LMG S-19264T (=DSM 44701T), isolated from a smear-ripened cheese.</title>
        <authorList>
            <consortium name="US DOE Joint Genome Institute (JGI-PGF)"/>
            <person name="Walter F."/>
            <person name="Albersmeier A."/>
            <person name="Kalinowski J."/>
            <person name="Ruckert C."/>
        </authorList>
    </citation>
    <scope>NUCLEOTIDE SEQUENCE</scope>
    <source>
        <strain evidence="2">CGMCC 1.16134</strain>
    </source>
</reference>
<keyword evidence="3" id="KW-1185">Reference proteome</keyword>
<reference evidence="2" key="2">
    <citation type="submission" date="2020-09" db="EMBL/GenBank/DDBJ databases">
        <authorList>
            <person name="Sun Q."/>
            <person name="Zhou Y."/>
        </authorList>
    </citation>
    <scope>NUCLEOTIDE SEQUENCE</scope>
    <source>
        <strain evidence="2">CGMCC 1.16134</strain>
    </source>
</reference>
<dbReference type="Proteomes" id="UP000637643">
    <property type="component" value="Unassembled WGS sequence"/>
</dbReference>
<comment type="caution">
    <text evidence="2">The sequence shown here is derived from an EMBL/GenBank/DDBJ whole genome shotgun (WGS) entry which is preliminary data.</text>
</comment>
<evidence type="ECO:0000313" key="2">
    <source>
        <dbReference type="EMBL" id="GGF71994.1"/>
    </source>
</evidence>